<dbReference type="InterPro" id="IPR036259">
    <property type="entry name" value="MFS_trans_sf"/>
</dbReference>
<protein>
    <submittedName>
        <fullName evidence="9">MFS transporter</fullName>
    </submittedName>
</protein>
<feature type="transmembrane region" description="Helical" evidence="7">
    <location>
        <begin position="215"/>
        <end position="237"/>
    </location>
</feature>
<evidence type="ECO:0000256" key="7">
    <source>
        <dbReference type="SAM" id="Phobius"/>
    </source>
</evidence>
<feature type="transmembrane region" description="Helical" evidence="7">
    <location>
        <begin position="174"/>
        <end position="194"/>
    </location>
</feature>
<dbReference type="Pfam" id="PF07690">
    <property type="entry name" value="MFS_1"/>
    <property type="match status" value="1"/>
</dbReference>
<comment type="caution">
    <text evidence="9">The sequence shown here is derived from an EMBL/GenBank/DDBJ whole genome shotgun (WGS) entry which is preliminary data.</text>
</comment>
<dbReference type="RefSeq" id="WP_209551577.1">
    <property type="nucleotide sequence ID" value="NZ_QFAY01000017.1"/>
</dbReference>
<keyword evidence="2" id="KW-0813">Transport</keyword>
<organism evidence="9 10">
    <name type="scientific">Streptococcus panodentis</name>
    <dbReference type="NCBI Taxonomy" id="1581472"/>
    <lineage>
        <taxon>Bacteria</taxon>
        <taxon>Bacillati</taxon>
        <taxon>Bacillota</taxon>
        <taxon>Bacilli</taxon>
        <taxon>Lactobacillales</taxon>
        <taxon>Streptococcaceae</taxon>
        <taxon>Streptococcus</taxon>
    </lineage>
</organism>
<dbReference type="InterPro" id="IPR020846">
    <property type="entry name" value="MFS_dom"/>
</dbReference>
<evidence type="ECO:0000256" key="2">
    <source>
        <dbReference type="ARBA" id="ARBA00022448"/>
    </source>
</evidence>
<keyword evidence="10" id="KW-1185">Reference proteome</keyword>
<evidence type="ECO:0000256" key="5">
    <source>
        <dbReference type="ARBA" id="ARBA00022989"/>
    </source>
</evidence>
<dbReference type="PANTHER" id="PTHR43266:SF2">
    <property type="entry name" value="MAJOR FACILITATOR SUPERFAMILY (MFS) PROFILE DOMAIN-CONTAINING PROTEIN"/>
    <property type="match status" value="1"/>
</dbReference>
<feature type="transmembrane region" description="Helical" evidence="7">
    <location>
        <begin position="301"/>
        <end position="326"/>
    </location>
</feature>
<feature type="transmembrane region" description="Helical" evidence="7">
    <location>
        <begin position="97"/>
        <end position="123"/>
    </location>
</feature>
<feature type="transmembrane region" description="Helical" evidence="7">
    <location>
        <begin position="144"/>
        <end position="168"/>
    </location>
</feature>
<dbReference type="Proteomes" id="UP001519349">
    <property type="component" value="Unassembled WGS sequence"/>
</dbReference>
<evidence type="ECO:0000256" key="6">
    <source>
        <dbReference type="ARBA" id="ARBA00023136"/>
    </source>
</evidence>
<dbReference type="InterPro" id="IPR011701">
    <property type="entry name" value="MFS"/>
</dbReference>
<keyword evidence="4 7" id="KW-0812">Transmembrane</keyword>
<feature type="transmembrane region" description="Helical" evidence="7">
    <location>
        <begin position="391"/>
        <end position="409"/>
    </location>
</feature>
<keyword evidence="3" id="KW-1003">Cell membrane</keyword>
<name>A0ABS5AXW9_9STRE</name>
<evidence type="ECO:0000313" key="9">
    <source>
        <dbReference type="EMBL" id="MBP2621432.1"/>
    </source>
</evidence>
<reference evidence="9 10" key="1">
    <citation type="submission" date="2018-05" db="EMBL/GenBank/DDBJ databases">
        <title>Draft genome sequence of Streptococcus panodentis CCUG 70867T.</title>
        <authorList>
            <person name="Salva-Serra F."/>
            <person name="Mendez V."/>
            <person name="Jaen-Luchoro D."/>
            <person name="Gonzales-Siles L."/>
            <person name="Karlsson R."/>
            <person name="Engstrom-Jakobsson H."/>
            <person name="Busquets A."/>
            <person name="Gomila M."/>
            <person name="Pineiro-Iglesias B."/>
            <person name="Bennasar-Figueras A."/>
            <person name="Seeger M."/>
            <person name="Moore E."/>
        </authorList>
    </citation>
    <scope>NUCLEOTIDE SEQUENCE [LARGE SCALE GENOMIC DNA]</scope>
    <source>
        <strain evidence="9 10">CCUG 70867</strain>
    </source>
</reference>
<evidence type="ECO:0000256" key="4">
    <source>
        <dbReference type="ARBA" id="ARBA00022692"/>
    </source>
</evidence>
<dbReference type="CDD" id="cd06173">
    <property type="entry name" value="MFS_MefA_like"/>
    <property type="match status" value="1"/>
</dbReference>
<evidence type="ECO:0000256" key="1">
    <source>
        <dbReference type="ARBA" id="ARBA00004651"/>
    </source>
</evidence>
<feature type="transmembrane region" description="Helical" evidence="7">
    <location>
        <begin position="249"/>
        <end position="273"/>
    </location>
</feature>
<dbReference type="SUPFAM" id="SSF103473">
    <property type="entry name" value="MFS general substrate transporter"/>
    <property type="match status" value="1"/>
</dbReference>
<feature type="transmembrane region" description="Helical" evidence="7">
    <location>
        <begin position="280"/>
        <end position="295"/>
    </location>
</feature>
<keyword evidence="5 7" id="KW-1133">Transmembrane helix</keyword>
<evidence type="ECO:0000313" key="10">
    <source>
        <dbReference type="Proteomes" id="UP001519349"/>
    </source>
</evidence>
<keyword evidence="6 7" id="KW-0472">Membrane</keyword>
<feature type="transmembrane region" description="Helical" evidence="7">
    <location>
        <begin position="338"/>
        <end position="361"/>
    </location>
</feature>
<feature type="domain" description="Major facilitator superfamily (MFS) profile" evidence="8">
    <location>
        <begin position="1"/>
        <end position="188"/>
    </location>
</feature>
<comment type="subcellular location">
    <subcellularLocation>
        <location evidence="1">Cell membrane</location>
        <topology evidence="1">Multi-pass membrane protein</topology>
    </subcellularLocation>
</comment>
<dbReference type="PANTHER" id="PTHR43266">
    <property type="entry name" value="MACROLIDE-EFFLUX PROTEIN"/>
    <property type="match status" value="1"/>
</dbReference>
<sequence length="427" mass="46177">MKQSGFRLFLFIWLGSLISEIGSGMTSFALGIYVYQLTGLVSVSSFVTLCAFLPGLLVTPLAGILADRYDRRLLMALGDGLSGLGVLWIYFSLHHPALIFICIGSAISSLFSALVNPAFRATISDLLPEDQLSKATGLSQINGIARYLISPALAGLILAGGHIAAILLLDFSTIFVTVACTLIARRAIHVPVYSSDSRFWADFLRGFHIIYEKKGIWILVLTGTAFSFFLGTVQILLSPLVLAFADAKTAGWVMTISSSGMLVGSLVLGFFAVKQHFHRMLCLSLFLLGIFIAGLGMKEHLIWICSFGFLLFAALPFANTAIDYLVRLHIRKADQGKVWGTIGIISQLGYVVAYACMGWVADTLFKPSLTYFGWLAPSVGKIIGVGGGRGYGLLFILAGLSISIGAYLLSRVPSVKELEYVSTLDKK</sequence>
<dbReference type="Gene3D" id="1.20.1250.20">
    <property type="entry name" value="MFS general substrate transporter like domains"/>
    <property type="match status" value="1"/>
</dbReference>
<accession>A0ABS5AXW9</accession>
<feature type="transmembrane region" description="Helical" evidence="7">
    <location>
        <begin position="73"/>
        <end position="91"/>
    </location>
</feature>
<feature type="transmembrane region" description="Helical" evidence="7">
    <location>
        <begin position="41"/>
        <end position="66"/>
    </location>
</feature>
<evidence type="ECO:0000256" key="3">
    <source>
        <dbReference type="ARBA" id="ARBA00022475"/>
    </source>
</evidence>
<evidence type="ECO:0000259" key="8">
    <source>
        <dbReference type="PROSITE" id="PS50850"/>
    </source>
</evidence>
<proteinExistence type="predicted"/>
<dbReference type="EMBL" id="QFAY01000017">
    <property type="protein sequence ID" value="MBP2621432.1"/>
    <property type="molecule type" value="Genomic_DNA"/>
</dbReference>
<gene>
    <name evidence="9" type="ORF">DHL47_08900</name>
</gene>
<dbReference type="PROSITE" id="PS50850">
    <property type="entry name" value="MFS"/>
    <property type="match status" value="1"/>
</dbReference>